<comment type="caution">
    <text evidence="1">The sequence shown here is derived from an EMBL/GenBank/DDBJ whole genome shotgun (WGS) entry which is preliminary data.</text>
</comment>
<sequence>MGAHLVQVADSTAWCLGDWLAYGEAQYADRYRRALDLVGLNYQTLRNYAWIARRFPMSRRRDTLTFNHHMEVARLTADEQDRWLDLAVEQGWSVHQLRRQLKQSRQPEQEFPDAPVLPKISADRDRIDRWRAAAERSSASLENWVVASLDQVADQVLDEGET</sequence>
<dbReference type="InterPro" id="IPR049735">
    <property type="entry name" value="NovE/LmbU-like"/>
</dbReference>
<evidence type="ECO:0000313" key="2">
    <source>
        <dbReference type="Proteomes" id="UP000316639"/>
    </source>
</evidence>
<keyword evidence="2" id="KW-1185">Reference proteome</keyword>
<gene>
    <name evidence="1" type="ORF">FKR81_20405</name>
</gene>
<dbReference type="AlphaFoldDB" id="A0A563ESA6"/>
<dbReference type="NCBIfam" id="NF038070">
    <property type="entry name" value="LmbU_fam_TF"/>
    <property type="match status" value="1"/>
</dbReference>
<dbReference type="EMBL" id="VOBR01000012">
    <property type="protein sequence ID" value="TWP50533.1"/>
    <property type="molecule type" value="Genomic_DNA"/>
</dbReference>
<accession>A0A563ESA6</accession>
<protein>
    <submittedName>
        <fullName evidence="1">LmbU</fullName>
    </submittedName>
</protein>
<dbReference type="OrthoDB" id="3383999at2"/>
<organism evidence="1 2">
    <name type="scientific">Lentzea tibetensis</name>
    <dbReference type="NCBI Taxonomy" id="2591470"/>
    <lineage>
        <taxon>Bacteria</taxon>
        <taxon>Bacillati</taxon>
        <taxon>Actinomycetota</taxon>
        <taxon>Actinomycetes</taxon>
        <taxon>Pseudonocardiales</taxon>
        <taxon>Pseudonocardiaceae</taxon>
        <taxon>Lentzea</taxon>
    </lineage>
</organism>
<proteinExistence type="predicted"/>
<name>A0A563ESA6_9PSEU</name>
<reference evidence="1 2" key="1">
    <citation type="submission" date="2019-07" db="EMBL/GenBank/DDBJ databases">
        <title>Lentzea xizangensis sp. nov., isolated from Qinghai-Tibetan Plateau Soils.</title>
        <authorList>
            <person name="Huang J."/>
        </authorList>
    </citation>
    <scope>NUCLEOTIDE SEQUENCE [LARGE SCALE GENOMIC DNA]</scope>
    <source>
        <strain evidence="1 2">FXJ1.1311</strain>
    </source>
</reference>
<dbReference type="Proteomes" id="UP000316639">
    <property type="component" value="Unassembled WGS sequence"/>
</dbReference>
<dbReference type="SUPFAM" id="SSF109709">
    <property type="entry name" value="KorB DNA-binding domain-like"/>
    <property type="match status" value="1"/>
</dbReference>
<evidence type="ECO:0000313" key="1">
    <source>
        <dbReference type="EMBL" id="TWP50533.1"/>
    </source>
</evidence>